<feature type="region of interest" description="Disordered" evidence="1">
    <location>
        <begin position="93"/>
        <end position="140"/>
    </location>
</feature>
<dbReference type="InterPro" id="IPR036770">
    <property type="entry name" value="Ankyrin_rpt-contain_sf"/>
</dbReference>
<feature type="compositionally biased region" description="Basic and acidic residues" evidence="1">
    <location>
        <begin position="30"/>
        <end position="39"/>
    </location>
</feature>
<dbReference type="GeneID" id="20810182"/>
<name>W4GE32_APHAT</name>
<dbReference type="OrthoDB" id="2157354at2759"/>
<dbReference type="AlphaFoldDB" id="W4GE32"/>
<reference evidence="2" key="1">
    <citation type="submission" date="2013-12" db="EMBL/GenBank/DDBJ databases">
        <title>The Genome Sequence of Aphanomyces astaci APO3.</title>
        <authorList>
            <consortium name="The Broad Institute Genomics Platform"/>
            <person name="Russ C."/>
            <person name="Tyler B."/>
            <person name="van West P."/>
            <person name="Dieguez-Uribeondo J."/>
            <person name="Young S.K."/>
            <person name="Zeng Q."/>
            <person name="Gargeya S."/>
            <person name="Fitzgerald M."/>
            <person name="Abouelleil A."/>
            <person name="Alvarado L."/>
            <person name="Chapman S.B."/>
            <person name="Gainer-Dewar J."/>
            <person name="Goldberg J."/>
            <person name="Griggs A."/>
            <person name="Gujja S."/>
            <person name="Hansen M."/>
            <person name="Howarth C."/>
            <person name="Imamovic A."/>
            <person name="Ireland A."/>
            <person name="Larimer J."/>
            <person name="McCowan C."/>
            <person name="Murphy C."/>
            <person name="Pearson M."/>
            <person name="Poon T.W."/>
            <person name="Priest M."/>
            <person name="Roberts A."/>
            <person name="Saif S."/>
            <person name="Shea T."/>
            <person name="Sykes S."/>
            <person name="Wortman J."/>
            <person name="Nusbaum C."/>
            <person name="Birren B."/>
        </authorList>
    </citation>
    <scope>NUCLEOTIDE SEQUENCE [LARGE SCALE GENOMIC DNA]</scope>
    <source>
        <strain evidence="2">APO3</strain>
    </source>
</reference>
<evidence type="ECO:0000256" key="1">
    <source>
        <dbReference type="SAM" id="MobiDB-lite"/>
    </source>
</evidence>
<gene>
    <name evidence="2" type="ORF">H257_08186</name>
</gene>
<organism evidence="2">
    <name type="scientific">Aphanomyces astaci</name>
    <name type="common">Crayfish plague agent</name>
    <dbReference type="NCBI Taxonomy" id="112090"/>
    <lineage>
        <taxon>Eukaryota</taxon>
        <taxon>Sar</taxon>
        <taxon>Stramenopiles</taxon>
        <taxon>Oomycota</taxon>
        <taxon>Saprolegniomycetes</taxon>
        <taxon>Saprolegniales</taxon>
        <taxon>Verrucalvaceae</taxon>
        <taxon>Aphanomyces</taxon>
    </lineage>
</organism>
<dbReference type="VEuPathDB" id="FungiDB:H257_08186"/>
<dbReference type="EMBL" id="KI913131">
    <property type="protein sequence ID" value="ETV77947.1"/>
    <property type="molecule type" value="Genomic_DNA"/>
</dbReference>
<evidence type="ECO:0000313" key="2">
    <source>
        <dbReference type="EMBL" id="ETV77947.1"/>
    </source>
</evidence>
<feature type="region of interest" description="Disordered" evidence="1">
    <location>
        <begin position="24"/>
        <end position="69"/>
    </location>
</feature>
<accession>W4GE32</accession>
<protein>
    <submittedName>
        <fullName evidence="2">Uncharacterized protein</fullName>
    </submittedName>
</protein>
<feature type="compositionally biased region" description="Pro residues" evidence="1">
    <location>
        <begin position="47"/>
        <end position="57"/>
    </location>
</feature>
<dbReference type="RefSeq" id="XP_009832284.1">
    <property type="nucleotide sequence ID" value="XM_009833982.1"/>
</dbReference>
<dbReference type="SUPFAM" id="SSF48403">
    <property type="entry name" value="Ankyrin repeat"/>
    <property type="match status" value="1"/>
</dbReference>
<proteinExistence type="predicted"/>
<sequence length="498" mass="55068">MMTMDAPRRNSSLSYSVLHAADVNGGRSVTSKEEIHSMDLARQLADSPPPSAPPPLRPSAVPSSTSSKDRYAPWLKKALGKMHHAEALWHTHRPPSATSVGANSHSPPPPHSHNKSLGHQGNPARPLPPPPSSSSSSVQQPATIWTAVHAGNVADVRRFLDLDRHIVFRHHEADGGKTLLQVACWHGHVHVVMFLTMFVQATFGLDALTAYVNAIDTAYSRSSALLDTCRSLKGDVNAKLKILQLLVQFGAVVEHQDCHGDNALHWSARMQALPTTRFLIQDTDAAVYALISENHKRQKPLDVAKLARDAKPSMVTSAIFDLLSRVHRDCNVRLKIQYGKKLRLHAEAEARARRVDDVTHAADSARMLCHSADQMWTMALEAAECVRNDMEAKVLDEGGKDAVGRARVWLETKEGKAWVKKEAPDAIEAIKSLVHKGVVPKPRDLKKAAAVRVMEEYVLGQETNMRDLIKKKFGREHPAFESRDVEYYKRVVHNGGAR</sequence>
<dbReference type="STRING" id="112090.W4GE32"/>
<dbReference type="Gene3D" id="1.25.40.20">
    <property type="entry name" value="Ankyrin repeat-containing domain"/>
    <property type="match status" value="1"/>
</dbReference>